<reference evidence="3" key="1">
    <citation type="submission" date="2022-08" db="UniProtKB">
        <authorList>
            <consortium name="EnsemblMetazoa"/>
        </authorList>
    </citation>
    <scope>IDENTIFICATION</scope>
    <source>
        <strain evidence="3">05x7-T-G4-1.051#20</strain>
    </source>
</reference>
<evidence type="ECO:0000313" key="4">
    <source>
        <dbReference type="Proteomes" id="UP000005408"/>
    </source>
</evidence>
<accession>A0A8W8HMP1</accession>
<keyword evidence="4" id="KW-1185">Reference proteome</keyword>
<dbReference type="GO" id="GO:0015031">
    <property type="term" value="P:protein transport"/>
    <property type="evidence" value="ECO:0007669"/>
    <property type="project" value="TreeGrafter"/>
</dbReference>
<dbReference type="Proteomes" id="UP000005408">
    <property type="component" value="Unassembled WGS sequence"/>
</dbReference>
<dbReference type="EnsemblMetazoa" id="G10225.1">
    <property type="protein sequence ID" value="G10225.1:cds"/>
    <property type="gene ID" value="G10225"/>
</dbReference>
<evidence type="ECO:0000256" key="1">
    <source>
        <dbReference type="ARBA" id="ARBA00005298"/>
    </source>
</evidence>
<dbReference type="PANTHER" id="PTHR11188:SF17">
    <property type="entry name" value="FI21816P1"/>
    <property type="match status" value="1"/>
</dbReference>
<dbReference type="InterPro" id="IPR014752">
    <property type="entry name" value="Arrestin-like_C"/>
</dbReference>
<dbReference type="Pfam" id="PF00339">
    <property type="entry name" value="Arrestin_N"/>
    <property type="match status" value="1"/>
</dbReference>
<dbReference type="Pfam" id="PF02752">
    <property type="entry name" value="Arrestin_C"/>
    <property type="match status" value="1"/>
</dbReference>
<dbReference type="InterPro" id="IPR014756">
    <property type="entry name" value="Ig_E-set"/>
</dbReference>
<dbReference type="InterPro" id="IPR011021">
    <property type="entry name" value="Arrestin-like_N"/>
</dbReference>
<evidence type="ECO:0000259" key="2">
    <source>
        <dbReference type="SMART" id="SM01017"/>
    </source>
</evidence>
<dbReference type="SMART" id="SM01017">
    <property type="entry name" value="Arrestin_C"/>
    <property type="match status" value="1"/>
</dbReference>
<dbReference type="AlphaFoldDB" id="A0A8W8HMP1"/>
<proteinExistence type="inferred from homology"/>
<name>A0A8W8HMP1_MAGGI</name>
<dbReference type="Gene3D" id="2.60.40.640">
    <property type="match status" value="2"/>
</dbReference>
<sequence>MGKLKCFEILWTENKSVFYPGERVSGFVVLDLKRDVKLRSLRIFLRGVAKVHWTESRNTGTRLGSYTEHYNAEVEYFFKRQVLFGGEVTDGRDHVLEAGHHEFNFTFDLPMSGISTSFEGKHGSIRYWVKAEIDKPWSFNHKTKKAFTVISPIDINRPEYMNFVESSVEKTLCCWFCTSGPVSITARTDRRGYCPGESIQIFAEFNNHSSRTVIPHATLYQSQIFFAGNKSKLRRTKFCMISGSPVEARGTCVWDSQEIEIPAVSPTIRNCCILKVKYFIEVSLHIPGSQNLALQLPIVIGTVPYRQTRHSTSCLQTADTPLSDIHLLPAPPPYSESTNPPPFGDPPTYCESVEGAVSILDDDDDPTQMGSVTFTPMYTFVYDYRRPPAYSENDPHPVH</sequence>
<comment type="similarity">
    <text evidence="1">Belongs to the arrestin family.</text>
</comment>
<protein>
    <recommendedName>
        <fullName evidence="2">Arrestin C-terminal-like domain-containing protein</fullName>
    </recommendedName>
</protein>
<dbReference type="InterPro" id="IPR050357">
    <property type="entry name" value="Arrestin_domain-protein"/>
</dbReference>
<organism evidence="3 4">
    <name type="scientific">Magallana gigas</name>
    <name type="common">Pacific oyster</name>
    <name type="synonym">Crassostrea gigas</name>
    <dbReference type="NCBI Taxonomy" id="29159"/>
    <lineage>
        <taxon>Eukaryota</taxon>
        <taxon>Metazoa</taxon>
        <taxon>Spiralia</taxon>
        <taxon>Lophotrochozoa</taxon>
        <taxon>Mollusca</taxon>
        <taxon>Bivalvia</taxon>
        <taxon>Autobranchia</taxon>
        <taxon>Pteriomorphia</taxon>
        <taxon>Ostreida</taxon>
        <taxon>Ostreoidea</taxon>
        <taxon>Ostreidae</taxon>
        <taxon>Magallana</taxon>
    </lineage>
</organism>
<feature type="domain" description="Arrestin C-terminal-like" evidence="2">
    <location>
        <begin position="178"/>
        <end position="305"/>
    </location>
</feature>
<dbReference type="SUPFAM" id="SSF81296">
    <property type="entry name" value="E set domains"/>
    <property type="match status" value="2"/>
</dbReference>
<dbReference type="InterPro" id="IPR011022">
    <property type="entry name" value="Arrestin_C-like"/>
</dbReference>
<dbReference type="GO" id="GO:0005737">
    <property type="term" value="C:cytoplasm"/>
    <property type="evidence" value="ECO:0007669"/>
    <property type="project" value="TreeGrafter"/>
</dbReference>
<dbReference type="PANTHER" id="PTHR11188">
    <property type="entry name" value="ARRESTIN DOMAIN CONTAINING PROTEIN"/>
    <property type="match status" value="1"/>
</dbReference>
<evidence type="ECO:0000313" key="3">
    <source>
        <dbReference type="EnsemblMetazoa" id="G10225.1:cds"/>
    </source>
</evidence>